<evidence type="ECO:0000313" key="2">
    <source>
        <dbReference type="Proteomes" id="UP000324222"/>
    </source>
</evidence>
<sequence>MIFKDHVMHSPRTVEGSCLACSRFTFFALYLVSFTLEQPVYERTRPYNKSNNENMRWRHKQQWAV</sequence>
<dbReference type="AlphaFoldDB" id="A0A5B7H773"/>
<gene>
    <name evidence="1" type="ORF">E2C01_062169</name>
</gene>
<keyword evidence="2" id="KW-1185">Reference proteome</keyword>
<comment type="caution">
    <text evidence="1">The sequence shown here is derived from an EMBL/GenBank/DDBJ whole genome shotgun (WGS) entry which is preliminary data.</text>
</comment>
<reference evidence="1 2" key="1">
    <citation type="submission" date="2019-05" db="EMBL/GenBank/DDBJ databases">
        <title>Another draft genome of Portunus trituberculatus and its Hox gene families provides insights of decapod evolution.</title>
        <authorList>
            <person name="Jeong J.-H."/>
            <person name="Song I."/>
            <person name="Kim S."/>
            <person name="Choi T."/>
            <person name="Kim D."/>
            <person name="Ryu S."/>
            <person name="Kim W."/>
        </authorList>
    </citation>
    <scope>NUCLEOTIDE SEQUENCE [LARGE SCALE GENOMIC DNA]</scope>
    <source>
        <tissue evidence="1">Muscle</tissue>
    </source>
</reference>
<proteinExistence type="predicted"/>
<dbReference type="EMBL" id="VSRR010027059">
    <property type="protein sequence ID" value="MPC67980.1"/>
    <property type="molecule type" value="Genomic_DNA"/>
</dbReference>
<dbReference type="Proteomes" id="UP000324222">
    <property type="component" value="Unassembled WGS sequence"/>
</dbReference>
<name>A0A5B7H773_PORTR</name>
<evidence type="ECO:0000313" key="1">
    <source>
        <dbReference type="EMBL" id="MPC67980.1"/>
    </source>
</evidence>
<organism evidence="1 2">
    <name type="scientific">Portunus trituberculatus</name>
    <name type="common">Swimming crab</name>
    <name type="synonym">Neptunus trituberculatus</name>
    <dbReference type="NCBI Taxonomy" id="210409"/>
    <lineage>
        <taxon>Eukaryota</taxon>
        <taxon>Metazoa</taxon>
        <taxon>Ecdysozoa</taxon>
        <taxon>Arthropoda</taxon>
        <taxon>Crustacea</taxon>
        <taxon>Multicrustacea</taxon>
        <taxon>Malacostraca</taxon>
        <taxon>Eumalacostraca</taxon>
        <taxon>Eucarida</taxon>
        <taxon>Decapoda</taxon>
        <taxon>Pleocyemata</taxon>
        <taxon>Brachyura</taxon>
        <taxon>Eubrachyura</taxon>
        <taxon>Portunoidea</taxon>
        <taxon>Portunidae</taxon>
        <taxon>Portuninae</taxon>
        <taxon>Portunus</taxon>
    </lineage>
</organism>
<accession>A0A5B7H773</accession>
<protein>
    <submittedName>
        <fullName evidence="1">Uncharacterized protein</fullName>
    </submittedName>
</protein>